<comment type="catalytic activity">
    <reaction evidence="6 7">
        <text>Release of N-terminal amino acids, preferentially methionine, from peptides and arylamides.</text>
        <dbReference type="EC" id="3.4.11.18"/>
    </reaction>
</comment>
<feature type="binding site" evidence="6">
    <location>
        <position position="167"/>
    </location>
    <ligand>
        <name>a divalent metal cation</name>
        <dbReference type="ChEBI" id="CHEBI:60240"/>
        <label>2</label>
        <note>catalytic</note>
    </ligand>
</feature>
<feature type="binding site" evidence="6">
    <location>
        <position position="174"/>
    </location>
    <ligand>
        <name>substrate</name>
    </ligand>
</feature>
<comment type="function">
    <text evidence="1 6">Removes the N-terminal methionine from nascent proteins. The N-terminal methionine is often cleaved when the second residue in the primary sequence is small and uncharged (Met-Ala-, Cys, Gly, Pro, Ser, Thr, or Val). Requires deformylation of the N(alpha)-formylated initiator methionine before it can be hydrolyzed.</text>
</comment>
<feature type="binding site" evidence="6">
    <location>
        <position position="201"/>
    </location>
    <ligand>
        <name>a divalent metal cation</name>
        <dbReference type="ChEBI" id="CHEBI:60240"/>
        <label>2</label>
        <note>catalytic</note>
    </ligand>
</feature>
<sequence length="248" mass="27388">MTIGNQNDIDGLMKIGKIVALTIGEMKRQIRVGMTTKELDNIGGRFLKRHGAVSAPKLTYNFPGYTCISVNNEVAHGIPGNRKIKQGDLVNIDVSAELGGYFADAGESFQIPLYNSSLTHLCQYTHNTMMKVISSLKPGVRLNEIGRIIQQEAKKGGYKVIMNLCSHGIGKSLHETPEEILPYYDRNDKRVLKEGLVITIEPFLSTEADYVVGSPDGWTLCVPDNSFCAQHEHTVIITRDQPIITTIA</sequence>
<feature type="binding site" evidence="6">
    <location>
        <position position="232"/>
    </location>
    <ligand>
        <name>a divalent metal cation</name>
        <dbReference type="ChEBI" id="CHEBI:60240"/>
        <label>2</label>
        <note>catalytic</note>
    </ligand>
</feature>
<dbReference type="InterPro" id="IPR001714">
    <property type="entry name" value="Pept_M24_MAP"/>
</dbReference>
<keyword evidence="10" id="KW-1185">Reference proteome</keyword>
<evidence type="ECO:0000256" key="1">
    <source>
        <dbReference type="ARBA" id="ARBA00002521"/>
    </source>
</evidence>
<evidence type="ECO:0000256" key="5">
    <source>
        <dbReference type="ARBA" id="ARBA00022801"/>
    </source>
</evidence>
<keyword evidence="4 6" id="KW-0479">Metal-binding</keyword>
<evidence type="ECO:0000259" key="8">
    <source>
        <dbReference type="Pfam" id="PF00557"/>
    </source>
</evidence>
<keyword evidence="5 6" id="KW-0378">Hydrolase</keyword>
<name>A0A220U264_9BACI</name>
<comment type="subunit">
    <text evidence="6">Monomer.</text>
</comment>
<evidence type="ECO:0000313" key="10">
    <source>
        <dbReference type="Proteomes" id="UP000198312"/>
    </source>
</evidence>
<evidence type="ECO:0000256" key="3">
    <source>
        <dbReference type="ARBA" id="ARBA00022670"/>
    </source>
</evidence>
<proteinExistence type="inferred from homology"/>
<evidence type="ECO:0000256" key="4">
    <source>
        <dbReference type="ARBA" id="ARBA00022723"/>
    </source>
</evidence>
<dbReference type="Pfam" id="PF00557">
    <property type="entry name" value="Peptidase_M24"/>
    <property type="match status" value="1"/>
</dbReference>
<comment type="cofactor">
    <cofactor evidence="6">
        <name>Co(2+)</name>
        <dbReference type="ChEBI" id="CHEBI:48828"/>
    </cofactor>
    <cofactor evidence="6">
        <name>Zn(2+)</name>
        <dbReference type="ChEBI" id="CHEBI:29105"/>
    </cofactor>
    <cofactor evidence="6">
        <name>Mn(2+)</name>
        <dbReference type="ChEBI" id="CHEBI:29035"/>
    </cofactor>
    <cofactor evidence="6">
        <name>Fe(2+)</name>
        <dbReference type="ChEBI" id="CHEBI:29033"/>
    </cofactor>
    <text evidence="6">Binds 2 divalent metal cations per subunit. Has a high-affinity and a low affinity metal-binding site. The true nature of the physiological cofactor is under debate. The enzyme is active with cobalt, zinc, manganese or divalent iron ions. Most likely, methionine aminopeptidases function as mononuclear Fe(2+)-metalloproteases under physiological conditions, and the catalytically relevant metal-binding site has been assigned to the histidine-containing high-affinity site.</text>
</comment>
<organism evidence="9 10">
    <name type="scientific">Virgibacillus phasianinus</name>
    <dbReference type="NCBI Taxonomy" id="2017483"/>
    <lineage>
        <taxon>Bacteria</taxon>
        <taxon>Bacillati</taxon>
        <taxon>Bacillota</taxon>
        <taxon>Bacilli</taxon>
        <taxon>Bacillales</taxon>
        <taxon>Bacillaceae</taxon>
        <taxon>Virgibacillus</taxon>
    </lineage>
</organism>
<comment type="similarity">
    <text evidence="6">Belongs to the peptidase M24A family. Methionine aminopeptidase type 1 subfamily.</text>
</comment>
<protein>
    <recommendedName>
        <fullName evidence="6 7">Methionine aminopeptidase</fullName>
        <shortName evidence="6">MAP</shortName>
        <shortName evidence="6">MetAP</shortName>
        <ecNumber evidence="6 7">3.4.11.18</ecNumber>
    </recommendedName>
    <alternativeName>
        <fullName evidence="6">Peptidase M</fullName>
    </alternativeName>
</protein>
<keyword evidence="2 6" id="KW-0031">Aminopeptidase</keyword>
<dbReference type="GO" id="GO:0046872">
    <property type="term" value="F:metal ion binding"/>
    <property type="evidence" value="ECO:0007669"/>
    <property type="project" value="UniProtKB-UniRule"/>
</dbReference>
<accession>A0A220U264</accession>
<evidence type="ECO:0000256" key="6">
    <source>
        <dbReference type="HAMAP-Rule" id="MF_01974"/>
    </source>
</evidence>
<reference evidence="9 10" key="1">
    <citation type="submission" date="2017-07" db="EMBL/GenBank/DDBJ databases">
        <title>Virgibacillus sp. LM2416.</title>
        <authorList>
            <person name="Tak E.J."/>
            <person name="Bae J.-W."/>
        </authorList>
    </citation>
    <scope>NUCLEOTIDE SEQUENCE [LARGE SCALE GENOMIC DNA]</scope>
    <source>
        <strain evidence="9 10">LM2416</strain>
    </source>
</reference>
<dbReference type="PANTHER" id="PTHR43330">
    <property type="entry name" value="METHIONINE AMINOPEPTIDASE"/>
    <property type="match status" value="1"/>
</dbReference>
<feature type="binding site" evidence="6">
    <location>
        <position position="104"/>
    </location>
    <ligand>
        <name>a divalent metal cation</name>
        <dbReference type="ChEBI" id="CHEBI:60240"/>
        <label>1</label>
    </ligand>
</feature>
<dbReference type="EC" id="3.4.11.18" evidence="6 7"/>
<dbReference type="GO" id="GO:0070006">
    <property type="term" value="F:metalloaminopeptidase activity"/>
    <property type="evidence" value="ECO:0007669"/>
    <property type="project" value="UniProtKB-UniRule"/>
</dbReference>
<dbReference type="SUPFAM" id="SSF55920">
    <property type="entry name" value="Creatinase/aminopeptidase"/>
    <property type="match status" value="1"/>
</dbReference>
<evidence type="ECO:0000256" key="7">
    <source>
        <dbReference type="RuleBase" id="RU003653"/>
    </source>
</evidence>
<dbReference type="KEGG" id="vil:CFK37_08725"/>
<dbReference type="InterPro" id="IPR000994">
    <property type="entry name" value="Pept_M24"/>
</dbReference>
<feature type="binding site" evidence="6">
    <location>
        <position position="93"/>
    </location>
    <ligand>
        <name>a divalent metal cation</name>
        <dbReference type="ChEBI" id="CHEBI:60240"/>
        <label>1</label>
    </ligand>
</feature>
<dbReference type="GO" id="GO:0004239">
    <property type="term" value="F:initiator methionyl aminopeptidase activity"/>
    <property type="evidence" value="ECO:0007669"/>
    <property type="project" value="UniProtKB-UniRule"/>
</dbReference>
<dbReference type="InterPro" id="IPR036005">
    <property type="entry name" value="Creatinase/aminopeptidase-like"/>
</dbReference>
<evidence type="ECO:0000313" key="9">
    <source>
        <dbReference type="EMBL" id="ASK62238.1"/>
    </source>
</evidence>
<dbReference type="Proteomes" id="UP000198312">
    <property type="component" value="Chromosome"/>
</dbReference>
<dbReference type="HAMAP" id="MF_01974">
    <property type="entry name" value="MetAP_1"/>
    <property type="match status" value="1"/>
</dbReference>
<dbReference type="AlphaFoldDB" id="A0A220U264"/>
<feature type="domain" description="Peptidase M24" evidence="8">
    <location>
        <begin position="13"/>
        <end position="238"/>
    </location>
</feature>
<dbReference type="OrthoDB" id="9802055at2"/>
<feature type="binding site" evidence="6">
    <location>
        <position position="232"/>
    </location>
    <ligand>
        <name>a divalent metal cation</name>
        <dbReference type="ChEBI" id="CHEBI:60240"/>
        <label>1</label>
    </ligand>
</feature>
<gene>
    <name evidence="6 9" type="primary">map</name>
    <name evidence="9" type="ORF">CFK37_08725</name>
</gene>
<dbReference type="PANTHER" id="PTHR43330:SF13">
    <property type="entry name" value="METHIONINE AMINOPEPTIDASE 2"/>
    <property type="match status" value="1"/>
</dbReference>
<dbReference type="PRINTS" id="PR00599">
    <property type="entry name" value="MAPEPTIDASE"/>
</dbReference>
<dbReference type="InterPro" id="IPR002467">
    <property type="entry name" value="Pept_M24A_MAP1"/>
</dbReference>
<dbReference type="RefSeq" id="WP_089061498.1">
    <property type="nucleotide sequence ID" value="NZ_CP022315.1"/>
</dbReference>
<keyword evidence="3 6" id="KW-0645">Protease</keyword>
<dbReference type="EMBL" id="CP022315">
    <property type="protein sequence ID" value="ASK62238.1"/>
    <property type="molecule type" value="Genomic_DNA"/>
</dbReference>
<dbReference type="GO" id="GO:0006508">
    <property type="term" value="P:proteolysis"/>
    <property type="evidence" value="ECO:0007669"/>
    <property type="project" value="UniProtKB-KW"/>
</dbReference>
<dbReference type="Gene3D" id="3.90.230.10">
    <property type="entry name" value="Creatinase/methionine aminopeptidase superfamily"/>
    <property type="match status" value="1"/>
</dbReference>
<dbReference type="NCBIfam" id="TIGR00500">
    <property type="entry name" value="met_pdase_I"/>
    <property type="match status" value="1"/>
</dbReference>
<evidence type="ECO:0000256" key="2">
    <source>
        <dbReference type="ARBA" id="ARBA00022438"/>
    </source>
</evidence>
<feature type="binding site" evidence="6">
    <location>
        <position position="104"/>
    </location>
    <ligand>
        <name>a divalent metal cation</name>
        <dbReference type="ChEBI" id="CHEBI:60240"/>
        <label>2</label>
        <note>catalytic</note>
    </ligand>
</feature>
<dbReference type="CDD" id="cd01086">
    <property type="entry name" value="MetAP1"/>
    <property type="match status" value="1"/>
</dbReference>
<feature type="binding site" evidence="6">
    <location>
        <position position="76"/>
    </location>
    <ligand>
        <name>substrate</name>
    </ligand>
</feature>